<dbReference type="GO" id="GO:0016020">
    <property type="term" value="C:membrane"/>
    <property type="evidence" value="ECO:0007669"/>
    <property type="project" value="UniProtKB-SubCell"/>
</dbReference>
<dbReference type="Gene3D" id="1.20.1070.10">
    <property type="entry name" value="Rhodopsin 7-helix transmembrane proteins"/>
    <property type="match status" value="1"/>
</dbReference>
<feature type="transmembrane region" description="Helical" evidence="5">
    <location>
        <begin position="121"/>
        <end position="146"/>
    </location>
</feature>
<dbReference type="Proteomes" id="UP001209878">
    <property type="component" value="Unassembled WGS sequence"/>
</dbReference>
<proteinExistence type="predicted"/>
<feature type="transmembrane region" description="Helical" evidence="5">
    <location>
        <begin position="45"/>
        <end position="64"/>
    </location>
</feature>
<accession>A0AAD9KYH6</accession>
<comment type="caution">
    <text evidence="7">The sequence shown here is derived from an EMBL/GenBank/DDBJ whole genome shotgun (WGS) entry which is preliminary data.</text>
</comment>
<evidence type="ECO:0000256" key="3">
    <source>
        <dbReference type="ARBA" id="ARBA00022989"/>
    </source>
</evidence>
<dbReference type="PROSITE" id="PS50262">
    <property type="entry name" value="G_PROTEIN_RECEP_F1_2"/>
    <property type="match status" value="1"/>
</dbReference>
<dbReference type="InterPro" id="IPR052954">
    <property type="entry name" value="GPCR-Ligand_Int"/>
</dbReference>
<dbReference type="PANTHER" id="PTHR46641">
    <property type="entry name" value="FMRFAMIDE RECEPTOR-RELATED"/>
    <property type="match status" value="1"/>
</dbReference>
<evidence type="ECO:0000256" key="1">
    <source>
        <dbReference type="ARBA" id="ARBA00004370"/>
    </source>
</evidence>
<dbReference type="AlphaFoldDB" id="A0AAD9KYH6"/>
<dbReference type="EMBL" id="JAODUO010000462">
    <property type="protein sequence ID" value="KAK2180019.1"/>
    <property type="molecule type" value="Genomic_DNA"/>
</dbReference>
<keyword evidence="3 5" id="KW-1133">Transmembrane helix</keyword>
<sequence length="375" mass="42616">MDTSYGRDAAGDYNNDNSSYTYNYNYDDYYELSSEEEAADAISRYVAPFLLFTGLAGNVLSLLVHVRLGRAHMSTCYYLAVLSVVDSLLLVHRLGSDWARHAFKTDLQAAVQNRSELTCQLFNLATSFLLHFSHWLLAVAVLDVALARARPKRVDKICRRPERVKNVTLTVVLFLVLVNAHFFWTYGLMSAVQYSDELFCTFTSKGGSYADVFRHRIWPVMDLVVASALPDAFIMASVVYIWRRRRDDVTTTSSRDVNITSARDVHHVARTCVALGVAAVLLTLPENAYSVFEFLCENHVYKVDNTDLTALARRILGQTVCFTCHDIFIAGKVLFYIACWPRFRSCAVEVIKCTNEKRQRNRSDRKCTSNQASRR</sequence>
<evidence type="ECO:0000256" key="2">
    <source>
        <dbReference type="ARBA" id="ARBA00022692"/>
    </source>
</evidence>
<evidence type="ECO:0000313" key="7">
    <source>
        <dbReference type="EMBL" id="KAK2180019.1"/>
    </source>
</evidence>
<organism evidence="7 8">
    <name type="scientific">Ridgeia piscesae</name>
    <name type="common">Tubeworm</name>
    <dbReference type="NCBI Taxonomy" id="27915"/>
    <lineage>
        <taxon>Eukaryota</taxon>
        <taxon>Metazoa</taxon>
        <taxon>Spiralia</taxon>
        <taxon>Lophotrochozoa</taxon>
        <taxon>Annelida</taxon>
        <taxon>Polychaeta</taxon>
        <taxon>Sedentaria</taxon>
        <taxon>Canalipalpata</taxon>
        <taxon>Sabellida</taxon>
        <taxon>Siboglinidae</taxon>
        <taxon>Ridgeia</taxon>
    </lineage>
</organism>
<dbReference type="PANTHER" id="PTHR46641:SF25">
    <property type="entry name" value="CNMAMIDE RECEPTOR-RELATED"/>
    <property type="match status" value="1"/>
</dbReference>
<gene>
    <name evidence="7" type="ORF">NP493_462g02029</name>
</gene>
<feature type="domain" description="G-protein coupled receptors family 1 profile" evidence="6">
    <location>
        <begin position="57"/>
        <end position="285"/>
    </location>
</feature>
<comment type="subcellular location">
    <subcellularLocation>
        <location evidence="1">Membrane</location>
    </subcellularLocation>
</comment>
<dbReference type="SUPFAM" id="SSF81321">
    <property type="entry name" value="Family A G protein-coupled receptor-like"/>
    <property type="match status" value="1"/>
</dbReference>
<evidence type="ECO:0000256" key="4">
    <source>
        <dbReference type="ARBA" id="ARBA00023136"/>
    </source>
</evidence>
<evidence type="ECO:0000313" key="8">
    <source>
        <dbReference type="Proteomes" id="UP001209878"/>
    </source>
</evidence>
<keyword evidence="4 5" id="KW-0472">Membrane</keyword>
<feature type="transmembrane region" description="Helical" evidence="5">
    <location>
        <begin position="167"/>
        <end position="186"/>
    </location>
</feature>
<dbReference type="InterPro" id="IPR017452">
    <property type="entry name" value="GPCR_Rhodpsn_7TM"/>
</dbReference>
<name>A0AAD9KYH6_RIDPI</name>
<protein>
    <recommendedName>
        <fullName evidence="6">G-protein coupled receptors family 1 profile domain-containing protein</fullName>
    </recommendedName>
</protein>
<evidence type="ECO:0000256" key="5">
    <source>
        <dbReference type="SAM" id="Phobius"/>
    </source>
</evidence>
<feature type="transmembrane region" description="Helical" evidence="5">
    <location>
        <begin position="223"/>
        <end position="242"/>
    </location>
</feature>
<reference evidence="7" key="1">
    <citation type="journal article" date="2023" name="Mol. Biol. Evol.">
        <title>Third-Generation Sequencing Reveals the Adaptive Role of the Epigenome in Three Deep-Sea Polychaetes.</title>
        <authorList>
            <person name="Perez M."/>
            <person name="Aroh O."/>
            <person name="Sun Y."/>
            <person name="Lan Y."/>
            <person name="Juniper S.K."/>
            <person name="Young C.R."/>
            <person name="Angers B."/>
            <person name="Qian P.Y."/>
        </authorList>
    </citation>
    <scope>NUCLEOTIDE SEQUENCE</scope>
    <source>
        <strain evidence="7">R07B-5</strain>
    </source>
</reference>
<keyword evidence="2 5" id="KW-0812">Transmembrane</keyword>
<feature type="transmembrane region" description="Helical" evidence="5">
    <location>
        <begin position="76"/>
        <end position="95"/>
    </location>
</feature>
<keyword evidence="8" id="KW-1185">Reference proteome</keyword>
<evidence type="ECO:0000259" key="6">
    <source>
        <dbReference type="PROSITE" id="PS50262"/>
    </source>
</evidence>